<dbReference type="OrthoDB" id="5379851at2"/>
<name>A0A4R3JH57_9RHOB</name>
<dbReference type="RefSeq" id="WP_132244403.1">
    <property type="nucleotide sequence ID" value="NZ_SLZU01000005.1"/>
</dbReference>
<feature type="region of interest" description="Disordered" evidence="1">
    <location>
        <begin position="166"/>
        <end position="217"/>
    </location>
</feature>
<evidence type="ECO:0000313" key="3">
    <source>
        <dbReference type="Proteomes" id="UP000295696"/>
    </source>
</evidence>
<organism evidence="2 3">
    <name type="scientific">Primorskyibacter sedentarius</name>
    <dbReference type="NCBI Taxonomy" id="745311"/>
    <lineage>
        <taxon>Bacteria</taxon>
        <taxon>Pseudomonadati</taxon>
        <taxon>Pseudomonadota</taxon>
        <taxon>Alphaproteobacteria</taxon>
        <taxon>Rhodobacterales</taxon>
        <taxon>Roseobacteraceae</taxon>
        <taxon>Primorskyibacter</taxon>
    </lineage>
</organism>
<keyword evidence="3" id="KW-1185">Reference proteome</keyword>
<sequence length="517" mass="57677">MQDAVTEPSTEAARQLTCFVVTGFGKKTDYVTGRVLNLDQTFRQLVQPACDRVDVNCFRAIDANLTGQIDSIMYRWIFEADLVIADLSTLNANVFYELGVRHAQRPNTTVLIAESLLLERIPFDLSSFVIHQYEHGGEEIGAPEQERFVSYLSELLDKIIGVEMSRRKSSPELPPESDSPIYRNLKGMKPPEYAPESYLEPPAYIPPEDRDQPPAADGATLADLLRSAESAMAEKRFEDAIGLLDRLVQSQTEGASGGKPDVYIVQKLALATYKAGERTGSSGTADPDRAIAALYQAEEILETHCAPGITNDPETLGLAGAINKRLFELTDDMEFLDRAIRFYERGFYIKQDYYNGINVAFMYSLRATRLEPGFDATVSYGHANMIRAQVARICEDLVSDEEGLASRGDREWIYLTLAEAYLGMGRSGDAERIERKIERQISDFAKASYQQQKAKLLAIMELFEDGAKGSPAGQSFESVSVRPVATLQENGLISFRPDIATDRQVRSLEVTYRIDYD</sequence>
<dbReference type="InterPro" id="IPR046880">
    <property type="entry name" value="TPR-S"/>
</dbReference>
<dbReference type="Proteomes" id="UP000295696">
    <property type="component" value="Unassembled WGS sequence"/>
</dbReference>
<evidence type="ECO:0000313" key="2">
    <source>
        <dbReference type="EMBL" id="TCS64576.1"/>
    </source>
</evidence>
<protein>
    <submittedName>
        <fullName evidence="2">Uncharacterized protein DUF4071</fullName>
    </submittedName>
</protein>
<reference evidence="2 3" key="1">
    <citation type="submission" date="2019-03" db="EMBL/GenBank/DDBJ databases">
        <title>Genomic Encyclopedia of Type Strains, Phase IV (KMG-IV): sequencing the most valuable type-strain genomes for metagenomic binning, comparative biology and taxonomic classification.</title>
        <authorList>
            <person name="Goeker M."/>
        </authorList>
    </citation>
    <scope>NUCLEOTIDE SEQUENCE [LARGE SCALE GENOMIC DNA]</scope>
    <source>
        <strain evidence="2 3">DSM 104836</strain>
    </source>
</reference>
<comment type="caution">
    <text evidence="2">The sequence shown here is derived from an EMBL/GenBank/DDBJ whole genome shotgun (WGS) entry which is preliminary data.</text>
</comment>
<dbReference type="AlphaFoldDB" id="A0A4R3JH57"/>
<dbReference type="EMBL" id="SLZU01000005">
    <property type="protein sequence ID" value="TCS64576.1"/>
    <property type="molecule type" value="Genomic_DNA"/>
</dbReference>
<gene>
    <name evidence="2" type="ORF">EDD52_105137</name>
</gene>
<dbReference type="Pfam" id="PF20308">
    <property type="entry name" value="TPR-S"/>
    <property type="match status" value="1"/>
</dbReference>
<proteinExistence type="predicted"/>
<evidence type="ECO:0000256" key="1">
    <source>
        <dbReference type="SAM" id="MobiDB-lite"/>
    </source>
</evidence>
<accession>A0A4R3JH57</accession>